<dbReference type="Gene3D" id="3.30.710.10">
    <property type="entry name" value="Potassium Channel Kv1.1, Chain A"/>
    <property type="match status" value="1"/>
</dbReference>
<accession>A0AAV9WRX2</accession>
<evidence type="ECO:0000313" key="3">
    <source>
        <dbReference type="Proteomes" id="UP001365542"/>
    </source>
</evidence>
<feature type="domain" description="BTB" evidence="1">
    <location>
        <begin position="35"/>
        <end position="99"/>
    </location>
</feature>
<dbReference type="PROSITE" id="PS50097">
    <property type="entry name" value="BTB"/>
    <property type="match status" value="1"/>
</dbReference>
<dbReference type="InterPro" id="IPR011333">
    <property type="entry name" value="SKP1/BTB/POZ_sf"/>
</dbReference>
<comment type="caution">
    <text evidence="2">The sequence shown here is derived from an EMBL/GenBank/DDBJ whole genome shotgun (WGS) entry which is preliminary data.</text>
</comment>
<dbReference type="CDD" id="cd18186">
    <property type="entry name" value="BTB_POZ_ZBTB_KLHL-like"/>
    <property type="match status" value="1"/>
</dbReference>
<dbReference type="Proteomes" id="UP001365542">
    <property type="component" value="Unassembled WGS sequence"/>
</dbReference>
<dbReference type="PANTHER" id="PTHR47843">
    <property type="entry name" value="BTB DOMAIN-CONTAINING PROTEIN-RELATED"/>
    <property type="match status" value="1"/>
</dbReference>
<sequence length="251" mass="28631">MMPSEESSEDDQKQQQISNQSRTALLQMLENKSFSDITIFVGPTRVPFHLHKVIICASSPFFQAALKPRTFKESIASELRLPEIDPTVFWNVVWWMYGGTEAGTSSINRRDDDITKTYAAAEFLLMKEYRRDILLRATQLFSEPLALETTDPEESKKKDHPVKVVREICAIATTEDWDILMPVVDAVISCYKLNAKVTFAKRSQPELMSALVMELVGKKLNVTMCKPCQKTIITWVKGKEQAYCNLCDRLI</sequence>
<dbReference type="SUPFAM" id="SSF54695">
    <property type="entry name" value="POZ domain"/>
    <property type="match status" value="1"/>
</dbReference>
<dbReference type="InterPro" id="IPR000210">
    <property type="entry name" value="BTB/POZ_dom"/>
</dbReference>
<name>A0AAV9WRX2_9PEZI</name>
<gene>
    <name evidence="2" type="ORF">TWF694_005768</name>
</gene>
<reference evidence="2 3" key="1">
    <citation type="submission" date="2019-10" db="EMBL/GenBank/DDBJ databases">
        <authorList>
            <person name="Palmer J.M."/>
        </authorList>
    </citation>
    <scope>NUCLEOTIDE SEQUENCE [LARGE SCALE GENOMIC DNA]</scope>
    <source>
        <strain evidence="2 3">TWF694</strain>
    </source>
</reference>
<evidence type="ECO:0000313" key="2">
    <source>
        <dbReference type="EMBL" id="KAK6524105.1"/>
    </source>
</evidence>
<organism evidence="2 3">
    <name type="scientific">Orbilia ellipsospora</name>
    <dbReference type="NCBI Taxonomy" id="2528407"/>
    <lineage>
        <taxon>Eukaryota</taxon>
        <taxon>Fungi</taxon>
        <taxon>Dikarya</taxon>
        <taxon>Ascomycota</taxon>
        <taxon>Pezizomycotina</taxon>
        <taxon>Orbiliomycetes</taxon>
        <taxon>Orbiliales</taxon>
        <taxon>Orbiliaceae</taxon>
        <taxon>Orbilia</taxon>
    </lineage>
</organism>
<dbReference type="Pfam" id="PF00651">
    <property type="entry name" value="BTB"/>
    <property type="match status" value="1"/>
</dbReference>
<protein>
    <recommendedName>
        <fullName evidence="1">BTB domain-containing protein</fullName>
    </recommendedName>
</protein>
<keyword evidence="3" id="KW-1185">Reference proteome</keyword>
<evidence type="ECO:0000259" key="1">
    <source>
        <dbReference type="PROSITE" id="PS50097"/>
    </source>
</evidence>
<dbReference type="EMBL" id="JAVHJO010000018">
    <property type="protein sequence ID" value="KAK6524105.1"/>
    <property type="molecule type" value="Genomic_DNA"/>
</dbReference>
<proteinExistence type="predicted"/>
<dbReference type="AlphaFoldDB" id="A0AAV9WRX2"/>